<dbReference type="InterPro" id="IPR005571">
    <property type="entry name" value="RNA_pol_Rpb5_N"/>
</dbReference>
<keyword evidence="3" id="KW-1185">Reference proteome</keyword>
<dbReference type="InterPro" id="IPR010325">
    <property type="entry name" value="Rhamnogal_lyase"/>
</dbReference>
<reference evidence="2" key="2">
    <citation type="submission" date="2023-05" db="EMBL/GenBank/DDBJ databases">
        <authorList>
            <person name="Schelkunov M.I."/>
        </authorList>
    </citation>
    <scope>NUCLEOTIDE SEQUENCE</scope>
    <source>
        <strain evidence="2">Hsosn_3</strain>
        <tissue evidence="2">Leaf</tissue>
    </source>
</reference>
<dbReference type="Proteomes" id="UP001237642">
    <property type="component" value="Unassembled WGS sequence"/>
</dbReference>
<comment type="caution">
    <text evidence="2">The sequence shown here is derived from an EMBL/GenBank/DDBJ whole genome shotgun (WGS) entry which is preliminary data.</text>
</comment>
<dbReference type="PANTHER" id="PTHR32018">
    <property type="entry name" value="RHAMNOGALACTURONATE LYASE FAMILY PROTEIN"/>
    <property type="match status" value="1"/>
</dbReference>
<dbReference type="AlphaFoldDB" id="A0AAD8MRF7"/>
<dbReference type="Gene3D" id="3.40.1340.10">
    <property type="entry name" value="RNA polymerase, Rpb5, N-terminal domain"/>
    <property type="match status" value="1"/>
</dbReference>
<dbReference type="InterPro" id="IPR036710">
    <property type="entry name" value="RNA_pol_Rpb5_N_sf"/>
</dbReference>
<dbReference type="InterPro" id="IPR051850">
    <property type="entry name" value="Polysacch_Lyase_4"/>
</dbReference>
<proteinExistence type="predicted"/>
<dbReference type="Gene3D" id="3.90.660.10">
    <property type="match status" value="1"/>
</dbReference>
<evidence type="ECO:0000259" key="1">
    <source>
        <dbReference type="Pfam" id="PF03871"/>
    </source>
</evidence>
<accession>A0AAD8MRF7</accession>
<dbReference type="Pfam" id="PF06045">
    <property type="entry name" value="Rhamnogal_lyase"/>
    <property type="match status" value="1"/>
</dbReference>
<evidence type="ECO:0000313" key="3">
    <source>
        <dbReference type="Proteomes" id="UP001237642"/>
    </source>
</evidence>
<dbReference type="GO" id="GO:0003677">
    <property type="term" value="F:DNA binding"/>
    <property type="evidence" value="ECO:0007669"/>
    <property type="project" value="InterPro"/>
</dbReference>
<dbReference type="EMBL" id="JAUIZM010000004">
    <property type="protein sequence ID" value="KAK1386760.1"/>
    <property type="molecule type" value="Genomic_DNA"/>
</dbReference>
<gene>
    <name evidence="2" type="ORF">POM88_014938</name>
</gene>
<dbReference type="PANTHER" id="PTHR32018:SF6">
    <property type="entry name" value="RHAMNOGALACTURONAN ENDOLYASE"/>
    <property type="match status" value="1"/>
</dbReference>
<feature type="domain" description="RNA polymerase Rpb5 N-terminal" evidence="1">
    <location>
        <begin position="29"/>
        <end position="86"/>
    </location>
</feature>
<sequence length="396" mass="45370">MARAGLGYNAEVSESSKHCVAKFIDTGSAETHRLYLARRTVLEMLKDRGYSVEQSEIDMSLAEFRTRFGEVASQDLLHRLRFSVPCISCPSEKNLGHFKGVVASDKSVFSPRFRNATGRPPPLDLNLVPELASRIKEVPVDPCFALMLAFEQPLSSIPLKGFSFLNSKVLSRAYYESSKPGRSTQSENWVLHSTAEYAENVIAQKGLQKLPAATLDKIAEELFQEFQNTGFSIPRPFFKRAHRWYWDVVWSKPEHPGDITDRFEGIHFSVVLEDEDQVELSFKKTYNPSLNKNGLRLNVDKRYIYSLRGISGFYSYSIFEHLEEHPAIVLYQGRIVFRLQDELFRYMAVSDDRQRSMPTAEDRKRGQPLHYPEAVLLTNPSNTFLKEEADDKYQCS</sequence>
<dbReference type="GO" id="GO:0006351">
    <property type="term" value="P:DNA-templated transcription"/>
    <property type="evidence" value="ECO:0007669"/>
    <property type="project" value="InterPro"/>
</dbReference>
<dbReference type="GO" id="GO:0003899">
    <property type="term" value="F:DNA-directed RNA polymerase activity"/>
    <property type="evidence" value="ECO:0007669"/>
    <property type="project" value="InterPro"/>
</dbReference>
<dbReference type="SUPFAM" id="SSF53036">
    <property type="entry name" value="Eukaryotic RPB5 N-terminal domain"/>
    <property type="match status" value="1"/>
</dbReference>
<organism evidence="2 3">
    <name type="scientific">Heracleum sosnowskyi</name>
    <dbReference type="NCBI Taxonomy" id="360622"/>
    <lineage>
        <taxon>Eukaryota</taxon>
        <taxon>Viridiplantae</taxon>
        <taxon>Streptophyta</taxon>
        <taxon>Embryophyta</taxon>
        <taxon>Tracheophyta</taxon>
        <taxon>Spermatophyta</taxon>
        <taxon>Magnoliopsida</taxon>
        <taxon>eudicotyledons</taxon>
        <taxon>Gunneridae</taxon>
        <taxon>Pentapetalae</taxon>
        <taxon>asterids</taxon>
        <taxon>campanulids</taxon>
        <taxon>Apiales</taxon>
        <taxon>Apiaceae</taxon>
        <taxon>Apioideae</taxon>
        <taxon>apioid superclade</taxon>
        <taxon>Tordylieae</taxon>
        <taxon>Tordyliinae</taxon>
        <taxon>Heracleum</taxon>
    </lineage>
</organism>
<name>A0AAD8MRF7_9APIA</name>
<evidence type="ECO:0000313" key="2">
    <source>
        <dbReference type="EMBL" id="KAK1386760.1"/>
    </source>
</evidence>
<dbReference type="Pfam" id="PF03871">
    <property type="entry name" value="RNA_pol_Rpb5_N"/>
    <property type="match status" value="1"/>
</dbReference>
<protein>
    <recommendedName>
        <fullName evidence="1">RNA polymerase Rpb5 N-terminal domain-containing protein</fullName>
    </recommendedName>
</protein>
<reference evidence="2" key="1">
    <citation type="submission" date="2023-02" db="EMBL/GenBank/DDBJ databases">
        <title>Genome of toxic invasive species Heracleum sosnowskyi carries increased number of genes despite the absence of recent whole-genome duplications.</title>
        <authorList>
            <person name="Schelkunov M."/>
            <person name="Shtratnikova V."/>
            <person name="Makarenko M."/>
            <person name="Klepikova A."/>
            <person name="Omelchenko D."/>
            <person name="Novikova G."/>
            <person name="Obukhova E."/>
            <person name="Bogdanov V."/>
            <person name="Penin A."/>
            <person name="Logacheva M."/>
        </authorList>
    </citation>
    <scope>NUCLEOTIDE SEQUENCE</scope>
    <source>
        <strain evidence="2">Hsosn_3</strain>
        <tissue evidence="2">Leaf</tissue>
    </source>
</reference>